<dbReference type="Pfam" id="PF04290">
    <property type="entry name" value="DctQ"/>
    <property type="match status" value="1"/>
</dbReference>
<reference evidence="11 12" key="1">
    <citation type="submission" date="2024-05" db="EMBL/GenBank/DDBJ databases">
        <title>Genomic Encyclopedia of Type Strains, Phase IV (KMG-IV): sequencing the most valuable type-strain genomes for metagenomic binning, comparative biology and taxonomic classification.</title>
        <authorList>
            <person name="Goeker M."/>
        </authorList>
    </citation>
    <scope>NUCLEOTIDE SEQUENCE [LARGE SCALE GENOMIC DNA]</scope>
    <source>
        <strain evidence="11 12">DSM 25286</strain>
    </source>
</reference>
<keyword evidence="2" id="KW-0813">Transport</keyword>
<dbReference type="PANTHER" id="PTHR35011:SF2">
    <property type="entry name" value="2,3-DIKETO-L-GULONATE TRAP TRANSPORTER SMALL PERMEASE PROTEIN YIAM"/>
    <property type="match status" value="1"/>
</dbReference>
<keyword evidence="4" id="KW-0997">Cell inner membrane</keyword>
<keyword evidence="12" id="KW-1185">Reference proteome</keyword>
<evidence type="ECO:0000256" key="3">
    <source>
        <dbReference type="ARBA" id="ARBA00022475"/>
    </source>
</evidence>
<feature type="domain" description="Tripartite ATP-independent periplasmic transporters DctQ component" evidence="10">
    <location>
        <begin position="23"/>
        <end position="152"/>
    </location>
</feature>
<feature type="transmembrane region" description="Helical" evidence="9">
    <location>
        <begin position="85"/>
        <end position="106"/>
    </location>
</feature>
<proteinExistence type="inferred from homology"/>
<evidence type="ECO:0000256" key="8">
    <source>
        <dbReference type="ARBA" id="ARBA00038436"/>
    </source>
</evidence>
<comment type="subcellular location">
    <subcellularLocation>
        <location evidence="1">Cell inner membrane</location>
        <topology evidence="1">Multi-pass membrane protein</topology>
    </subcellularLocation>
</comment>
<evidence type="ECO:0000256" key="4">
    <source>
        <dbReference type="ARBA" id="ARBA00022519"/>
    </source>
</evidence>
<dbReference type="RefSeq" id="WP_230820206.1">
    <property type="nucleotide sequence ID" value="NZ_JAJNCU010000001.1"/>
</dbReference>
<evidence type="ECO:0000256" key="7">
    <source>
        <dbReference type="ARBA" id="ARBA00023136"/>
    </source>
</evidence>
<keyword evidence="6 9" id="KW-1133">Transmembrane helix</keyword>
<keyword evidence="7 9" id="KW-0472">Membrane</keyword>
<dbReference type="EMBL" id="JBDZDV010000001">
    <property type="protein sequence ID" value="MET3110528.1"/>
    <property type="molecule type" value="Genomic_DNA"/>
</dbReference>
<comment type="similarity">
    <text evidence="8">Belongs to the TRAP transporter small permease family.</text>
</comment>
<accession>A0ABV2E7W9</accession>
<dbReference type="InterPro" id="IPR007387">
    <property type="entry name" value="TRAP_DctQ"/>
</dbReference>
<evidence type="ECO:0000256" key="6">
    <source>
        <dbReference type="ARBA" id="ARBA00022989"/>
    </source>
</evidence>
<evidence type="ECO:0000256" key="1">
    <source>
        <dbReference type="ARBA" id="ARBA00004429"/>
    </source>
</evidence>
<name>A0ABV2E7W9_9STAP</name>
<dbReference type="Proteomes" id="UP001549019">
    <property type="component" value="Unassembled WGS sequence"/>
</dbReference>
<feature type="transmembrane region" description="Helical" evidence="9">
    <location>
        <begin position="14"/>
        <end position="36"/>
    </location>
</feature>
<feature type="transmembrane region" description="Helical" evidence="9">
    <location>
        <begin position="126"/>
        <end position="144"/>
    </location>
</feature>
<keyword evidence="3" id="KW-1003">Cell membrane</keyword>
<protein>
    <submittedName>
        <fullName evidence="11">C4-dicarboxylate transporter DctQ subunit</fullName>
    </submittedName>
</protein>
<gene>
    <name evidence="11" type="ORF">ABHD89_000916</name>
</gene>
<feature type="transmembrane region" description="Helical" evidence="9">
    <location>
        <begin position="42"/>
        <end position="64"/>
    </location>
</feature>
<evidence type="ECO:0000256" key="2">
    <source>
        <dbReference type="ARBA" id="ARBA00022448"/>
    </source>
</evidence>
<evidence type="ECO:0000256" key="5">
    <source>
        <dbReference type="ARBA" id="ARBA00022692"/>
    </source>
</evidence>
<comment type="caution">
    <text evidence="11">The sequence shown here is derived from an EMBL/GenBank/DDBJ whole genome shotgun (WGS) entry which is preliminary data.</text>
</comment>
<dbReference type="InterPro" id="IPR055348">
    <property type="entry name" value="DctQ"/>
</dbReference>
<keyword evidence="5 9" id="KW-0812">Transmembrane</keyword>
<evidence type="ECO:0000313" key="11">
    <source>
        <dbReference type="EMBL" id="MET3110528.1"/>
    </source>
</evidence>
<sequence length="161" mass="18227">MEKISNLIATIEKFLSILLIAGITLVLFIHVIFRYILNDPIYWASEASIFMMAWATFLGGSLGLKYKMQSSFTFFINRLTAAQRRVLSIITHILMLGFLGLLIYVSFEWVLSLSGSSSSSLRIPMWIPYSCVPVGLTFAFIHLLNHLVNLFKGQEEEEAVV</sequence>
<evidence type="ECO:0000259" key="10">
    <source>
        <dbReference type="Pfam" id="PF04290"/>
    </source>
</evidence>
<evidence type="ECO:0000313" key="12">
    <source>
        <dbReference type="Proteomes" id="UP001549019"/>
    </source>
</evidence>
<organism evidence="11 12">
    <name type="scientific">Salinicoccus halitifaciens</name>
    <dbReference type="NCBI Taxonomy" id="1073415"/>
    <lineage>
        <taxon>Bacteria</taxon>
        <taxon>Bacillati</taxon>
        <taxon>Bacillota</taxon>
        <taxon>Bacilli</taxon>
        <taxon>Bacillales</taxon>
        <taxon>Staphylococcaceae</taxon>
        <taxon>Salinicoccus</taxon>
    </lineage>
</organism>
<evidence type="ECO:0000256" key="9">
    <source>
        <dbReference type="SAM" id="Phobius"/>
    </source>
</evidence>
<dbReference type="PANTHER" id="PTHR35011">
    <property type="entry name" value="2,3-DIKETO-L-GULONATE TRAP TRANSPORTER SMALL PERMEASE PROTEIN YIAM"/>
    <property type="match status" value="1"/>
</dbReference>